<feature type="region of interest" description="Disordered" evidence="1">
    <location>
        <begin position="237"/>
        <end position="303"/>
    </location>
</feature>
<dbReference type="Proteomes" id="UP000612746">
    <property type="component" value="Unassembled WGS sequence"/>
</dbReference>
<feature type="compositionally biased region" description="Basic residues" evidence="1">
    <location>
        <begin position="291"/>
        <end position="303"/>
    </location>
</feature>
<dbReference type="Gene3D" id="3.40.50.10190">
    <property type="entry name" value="BRCT domain"/>
    <property type="match status" value="1"/>
</dbReference>
<gene>
    <name evidence="3" type="ORF">INT44_000832</name>
</gene>
<feature type="compositionally biased region" description="Basic and acidic residues" evidence="1">
    <location>
        <begin position="276"/>
        <end position="290"/>
    </location>
</feature>
<dbReference type="SUPFAM" id="SSF52113">
    <property type="entry name" value="BRCT domain"/>
    <property type="match status" value="1"/>
</dbReference>
<dbReference type="InterPro" id="IPR001357">
    <property type="entry name" value="BRCT_dom"/>
</dbReference>
<name>A0A8H7Q936_9FUNG</name>
<sequence length="303" mass="34142">MTDTDNVIKPIRYRFNSHNAQPMKRRKTRVTKPQKKPTPYAAAAGPSARETTPSRINLSQSLTSGSRTTAPLGDCVLFFAHQNEDERDVAMAQARSLGAQLAQSANESTHVVLHVPHPSKKQQQQFLGWREEGKWVVSLTWVRACMSTWSHQAEFNYPPGRGDHSLVTGDQQRHTISINPFLHHEPPPAAEDEHQSNNETFKSSTLSYHSAVDDMSQTPPPPSIRKLADIAAQYDQPPRLDKASSSSSINKVPSNQQKIRHAMMAPHSSDPNIKIWTEEKMTPEGLMEKHRSGRRKSMRYSRK</sequence>
<dbReference type="PROSITE" id="PS50172">
    <property type="entry name" value="BRCT"/>
    <property type="match status" value="1"/>
</dbReference>
<feature type="compositionally biased region" description="Basic and acidic residues" evidence="1">
    <location>
        <begin position="182"/>
        <end position="196"/>
    </location>
</feature>
<protein>
    <recommendedName>
        <fullName evidence="2">BRCT domain-containing protein</fullName>
    </recommendedName>
</protein>
<evidence type="ECO:0000256" key="1">
    <source>
        <dbReference type="SAM" id="MobiDB-lite"/>
    </source>
</evidence>
<dbReference type="InterPro" id="IPR036420">
    <property type="entry name" value="BRCT_dom_sf"/>
</dbReference>
<feature type="compositionally biased region" description="Polar residues" evidence="1">
    <location>
        <begin position="197"/>
        <end position="208"/>
    </location>
</feature>
<dbReference type="Pfam" id="PF00533">
    <property type="entry name" value="BRCT"/>
    <property type="match status" value="1"/>
</dbReference>
<feature type="region of interest" description="Disordered" evidence="1">
    <location>
        <begin position="17"/>
        <end position="55"/>
    </location>
</feature>
<dbReference type="EMBL" id="JAEPRA010000002">
    <property type="protein sequence ID" value="KAG2188081.1"/>
    <property type="molecule type" value="Genomic_DNA"/>
</dbReference>
<feature type="domain" description="BRCT" evidence="2">
    <location>
        <begin position="67"/>
        <end position="146"/>
    </location>
</feature>
<evidence type="ECO:0000259" key="2">
    <source>
        <dbReference type="PROSITE" id="PS50172"/>
    </source>
</evidence>
<evidence type="ECO:0000313" key="4">
    <source>
        <dbReference type="Proteomes" id="UP000612746"/>
    </source>
</evidence>
<feature type="region of interest" description="Disordered" evidence="1">
    <location>
        <begin position="180"/>
        <end position="224"/>
    </location>
</feature>
<feature type="compositionally biased region" description="Basic residues" evidence="1">
    <location>
        <begin position="23"/>
        <end position="35"/>
    </location>
</feature>
<proteinExistence type="predicted"/>
<organism evidence="3 4">
    <name type="scientific">Umbelopsis vinacea</name>
    <dbReference type="NCBI Taxonomy" id="44442"/>
    <lineage>
        <taxon>Eukaryota</taxon>
        <taxon>Fungi</taxon>
        <taxon>Fungi incertae sedis</taxon>
        <taxon>Mucoromycota</taxon>
        <taxon>Mucoromycotina</taxon>
        <taxon>Umbelopsidomycetes</taxon>
        <taxon>Umbelopsidales</taxon>
        <taxon>Umbelopsidaceae</taxon>
        <taxon>Umbelopsis</taxon>
    </lineage>
</organism>
<keyword evidence="4" id="KW-1185">Reference proteome</keyword>
<dbReference type="CDD" id="cd00027">
    <property type="entry name" value="BRCT"/>
    <property type="match status" value="1"/>
</dbReference>
<dbReference type="AlphaFoldDB" id="A0A8H7Q936"/>
<dbReference type="OrthoDB" id="2384350at2759"/>
<comment type="caution">
    <text evidence="3">The sequence shown here is derived from an EMBL/GenBank/DDBJ whole genome shotgun (WGS) entry which is preliminary data.</text>
</comment>
<evidence type="ECO:0000313" key="3">
    <source>
        <dbReference type="EMBL" id="KAG2188081.1"/>
    </source>
</evidence>
<reference evidence="3" key="1">
    <citation type="submission" date="2020-12" db="EMBL/GenBank/DDBJ databases">
        <title>Metabolic potential, ecology and presence of endohyphal bacteria is reflected in genomic diversity of Mucoromycotina.</title>
        <authorList>
            <person name="Muszewska A."/>
            <person name="Okrasinska A."/>
            <person name="Steczkiewicz K."/>
            <person name="Drgas O."/>
            <person name="Orlowska M."/>
            <person name="Perlinska-Lenart U."/>
            <person name="Aleksandrzak-Piekarczyk T."/>
            <person name="Szatraj K."/>
            <person name="Zielenkiewicz U."/>
            <person name="Pilsyk S."/>
            <person name="Malc E."/>
            <person name="Mieczkowski P."/>
            <person name="Kruszewska J.S."/>
            <person name="Biernat P."/>
            <person name="Pawlowska J."/>
        </authorList>
    </citation>
    <scope>NUCLEOTIDE SEQUENCE</scope>
    <source>
        <strain evidence="3">WA0000051536</strain>
    </source>
</reference>
<accession>A0A8H7Q936</accession>
<dbReference type="SMART" id="SM00292">
    <property type="entry name" value="BRCT"/>
    <property type="match status" value="1"/>
</dbReference>